<gene>
    <name evidence="2" type="ORF">PoB_001482400</name>
</gene>
<feature type="region of interest" description="Disordered" evidence="1">
    <location>
        <begin position="22"/>
        <end position="77"/>
    </location>
</feature>
<evidence type="ECO:0000313" key="3">
    <source>
        <dbReference type="Proteomes" id="UP000735302"/>
    </source>
</evidence>
<accession>A0AAV3YZ58</accession>
<dbReference type="AlphaFoldDB" id="A0AAV3YZ58"/>
<comment type="caution">
    <text evidence="2">The sequence shown here is derived from an EMBL/GenBank/DDBJ whole genome shotgun (WGS) entry which is preliminary data.</text>
</comment>
<evidence type="ECO:0000313" key="2">
    <source>
        <dbReference type="EMBL" id="GFN88318.1"/>
    </source>
</evidence>
<organism evidence="2 3">
    <name type="scientific">Plakobranchus ocellatus</name>
    <dbReference type="NCBI Taxonomy" id="259542"/>
    <lineage>
        <taxon>Eukaryota</taxon>
        <taxon>Metazoa</taxon>
        <taxon>Spiralia</taxon>
        <taxon>Lophotrochozoa</taxon>
        <taxon>Mollusca</taxon>
        <taxon>Gastropoda</taxon>
        <taxon>Heterobranchia</taxon>
        <taxon>Euthyneura</taxon>
        <taxon>Panpulmonata</taxon>
        <taxon>Sacoglossa</taxon>
        <taxon>Placobranchoidea</taxon>
        <taxon>Plakobranchidae</taxon>
        <taxon>Plakobranchus</taxon>
    </lineage>
</organism>
<evidence type="ECO:0000256" key="1">
    <source>
        <dbReference type="SAM" id="MobiDB-lite"/>
    </source>
</evidence>
<sequence>MTETAQLIKASHREVSCVWGQETRGTAHARGPHGDRCSTCGDRNPQPRQLSRSPRSERSRTCGGSNRLSRSDYRVDG</sequence>
<dbReference type="EMBL" id="BLXT01001848">
    <property type="protein sequence ID" value="GFN88318.1"/>
    <property type="molecule type" value="Genomic_DNA"/>
</dbReference>
<reference evidence="2 3" key="1">
    <citation type="journal article" date="2021" name="Elife">
        <title>Chloroplast acquisition without the gene transfer in kleptoplastic sea slugs, Plakobranchus ocellatus.</title>
        <authorList>
            <person name="Maeda T."/>
            <person name="Takahashi S."/>
            <person name="Yoshida T."/>
            <person name="Shimamura S."/>
            <person name="Takaki Y."/>
            <person name="Nagai Y."/>
            <person name="Toyoda A."/>
            <person name="Suzuki Y."/>
            <person name="Arimoto A."/>
            <person name="Ishii H."/>
            <person name="Satoh N."/>
            <person name="Nishiyama T."/>
            <person name="Hasebe M."/>
            <person name="Maruyama T."/>
            <person name="Minagawa J."/>
            <person name="Obokata J."/>
            <person name="Shigenobu S."/>
        </authorList>
    </citation>
    <scope>NUCLEOTIDE SEQUENCE [LARGE SCALE GENOMIC DNA]</scope>
</reference>
<dbReference type="Proteomes" id="UP000735302">
    <property type="component" value="Unassembled WGS sequence"/>
</dbReference>
<proteinExistence type="predicted"/>
<protein>
    <submittedName>
        <fullName evidence="2">Uncharacterized protein</fullName>
    </submittedName>
</protein>
<name>A0AAV3YZ58_9GAST</name>
<keyword evidence="3" id="KW-1185">Reference proteome</keyword>